<reference evidence="2 3" key="1">
    <citation type="submission" date="2019-03" db="EMBL/GenBank/DDBJ databases">
        <title>Genomic Encyclopedia of Archaeal and Bacterial Type Strains, Phase II (KMG-II): from individual species to whole genera.</title>
        <authorList>
            <person name="Goeker M."/>
        </authorList>
    </citation>
    <scope>NUCLEOTIDE SEQUENCE [LARGE SCALE GENOMIC DNA]</scope>
    <source>
        <strain evidence="2 3">DSM 28323</strain>
    </source>
</reference>
<feature type="region of interest" description="Disordered" evidence="1">
    <location>
        <begin position="312"/>
        <end position="349"/>
    </location>
</feature>
<keyword evidence="3" id="KW-1185">Reference proteome</keyword>
<dbReference type="PANTHER" id="PTHR32305:SF15">
    <property type="entry name" value="PROTEIN RHSA-RELATED"/>
    <property type="match status" value="1"/>
</dbReference>
<dbReference type="EMBL" id="SNWP01000010">
    <property type="protein sequence ID" value="TDO28702.1"/>
    <property type="molecule type" value="Genomic_DNA"/>
</dbReference>
<dbReference type="Gene3D" id="2.180.10.10">
    <property type="entry name" value="RHS repeat-associated core"/>
    <property type="match status" value="1"/>
</dbReference>
<protein>
    <submittedName>
        <fullName evidence="2">RHS repeat-associated protein</fullName>
    </submittedName>
</protein>
<proteinExistence type="predicted"/>
<accession>A0A4R6J0H4</accession>
<organism evidence="2 3">
    <name type="scientific">Sediminibacterium goheungense</name>
    <dbReference type="NCBI Taxonomy" id="1086393"/>
    <lineage>
        <taxon>Bacteria</taxon>
        <taxon>Pseudomonadati</taxon>
        <taxon>Bacteroidota</taxon>
        <taxon>Chitinophagia</taxon>
        <taxon>Chitinophagales</taxon>
        <taxon>Chitinophagaceae</taxon>
        <taxon>Sediminibacterium</taxon>
    </lineage>
</organism>
<comment type="caution">
    <text evidence="2">The sequence shown here is derived from an EMBL/GenBank/DDBJ whole genome shotgun (WGS) entry which is preliminary data.</text>
</comment>
<dbReference type="PANTHER" id="PTHR32305">
    <property type="match status" value="1"/>
</dbReference>
<dbReference type="AlphaFoldDB" id="A0A4R6J0H4"/>
<dbReference type="Pfam" id="PF14891">
    <property type="entry name" value="Peptidase_M91"/>
    <property type="match status" value="1"/>
</dbReference>
<sequence>MYVSNQSNLDVFFDNLQVVHARGPLLEETHYYPFGLTMAGISSKAAGKLDNKYEYNGKEKQEKEFSDGSGLDWYDYGARMYDAQIGRFHVQDRFADKYHALTAYQYAANNPIRNIDINGDSIWTVVGGARYYWSHDKDYEGWHDASGKQVSSQNTFMKDLNSALGLMNLTKEGSSMLSELTSSTNNFSIENTNTNEFKASNLTKAYENQLRTDPAFAFQSTNTPQSASTGGSGGGVVKWDPNGANVWVLDKNGKIVQQSSATTNLGHELFHARDANRGLLDTRLESGLKRDEWQASYKENVLRGQLGMPTRTNYRTAYDPSTGVSSPTTPRIVDAKNNPIKPSWTPKNW</sequence>
<dbReference type="InterPro" id="IPR050708">
    <property type="entry name" value="T6SS_VgrG/RHS"/>
</dbReference>
<dbReference type="Proteomes" id="UP000295741">
    <property type="component" value="Unassembled WGS sequence"/>
</dbReference>
<dbReference type="RefSeq" id="WP_342775698.1">
    <property type="nucleotide sequence ID" value="NZ_SNWP01000010.1"/>
</dbReference>
<dbReference type="InterPro" id="IPR028208">
    <property type="entry name" value="Effector_pro_NleD-like"/>
</dbReference>
<dbReference type="InterPro" id="IPR022385">
    <property type="entry name" value="Rhs_assc_core"/>
</dbReference>
<evidence type="ECO:0000256" key="1">
    <source>
        <dbReference type="SAM" id="MobiDB-lite"/>
    </source>
</evidence>
<gene>
    <name evidence="2" type="ORF">BC659_0782</name>
</gene>
<dbReference type="NCBIfam" id="TIGR03696">
    <property type="entry name" value="Rhs_assc_core"/>
    <property type="match status" value="1"/>
</dbReference>
<evidence type="ECO:0000313" key="2">
    <source>
        <dbReference type="EMBL" id="TDO28702.1"/>
    </source>
</evidence>
<evidence type="ECO:0000313" key="3">
    <source>
        <dbReference type="Proteomes" id="UP000295741"/>
    </source>
</evidence>
<name>A0A4R6J0H4_9BACT</name>